<dbReference type="RefSeq" id="WP_157340339.1">
    <property type="nucleotide sequence ID" value="NZ_WQNF01000001.1"/>
</dbReference>
<name>A0A844SDC6_9BRAD</name>
<dbReference type="PROSITE" id="PS51318">
    <property type="entry name" value="TAT"/>
    <property type="match status" value="1"/>
</dbReference>
<sequence length="144" mass="15144">MNQITRRFGLQMIAGAAGSTLSGSAGVAEASVDPAFAAIAKHRQASADHLASIEPYDWAERGTVAYYAARDHNEACCYAAMDAAWELASTIPTTIAGIAAVLQYANEVEDAGDEWPVTDTIGPDGWHYQLRQAMAVAADNLAAA</sequence>
<dbReference type="Proteomes" id="UP000436468">
    <property type="component" value="Unassembled WGS sequence"/>
</dbReference>
<proteinExistence type="predicted"/>
<reference evidence="1 2" key="1">
    <citation type="submission" date="2019-12" db="EMBL/GenBank/DDBJ databases">
        <title>Draft genome sequences Bradyrhizobium cajani AMBPC1010, Bradyrhizobium pachyrhizi AMBPC1040 and Bradyrhizobium yuanmingense ALSPC3051, three plant growth promoting strains isolated from nodules of Cajanus cajan L. in Dominican Republic.</title>
        <authorList>
            <person name="Flores-Felix J.D."/>
            <person name="Araujo J."/>
            <person name="Diaz-Alcantara C."/>
            <person name="Gonzalez-Andres F."/>
            <person name="Velazquez E."/>
        </authorList>
    </citation>
    <scope>NUCLEOTIDE SEQUENCE [LARGE SCALE GENOMIC DNA]</scope>
    <source>
        <strain evidence="1 2">1040</strain>
    </source>
</reference>
<organism evidence="1 2">
    <name type="scientific">Bradyrhizobium pachyrhizi</name>
    <dbReference type="NCBI Taxonomy" id="280333"/>
    <lineage>
        <taxon>Bacteria</taxon>
        <taxon>Pseudomonadati</taxon>
        <taxon>Pseudomonadota</taxon>
        <taxon>Alphaproteobacteria</taxon>
        <taxon>Hyphomicrobiales</taxon>
        <taxon>Nitrobacteraceae</taxon>
        <taxon>Bradyrhizobium</taxon>
    </lineage>
</organism>
<dbReference type="InterPro" id="IPR006311">
    <property type="entry name" value="TAT_signal"/>
</dbReference>
<gene>
    <name evidence="1" type="ORF">GPL21_00310</name>
</gene>
<accession>A0A844SDC6</accession>
<protein>
    <submittedName>
        <fullName evidence="1">Uncharacterized protein</fullName>
    </submittedName>
</protein>
<dbReference type="AlphaFoldDB" id="A0A844SDC6"/>
<comment type="caution">
    <text evidence="1">The sequence shown here is derived from an EMBL/GenBank/DDBJ whole genome shotgun (WGS) entry which is preliminary data.</text>
</comment>
<evidence type="ECO:0000313" key="2">
    <source>
        <dbReference type="Proteomes" id="UP000436468"/>
    </source>
</evidence>
<keyword evidence="2" id="KW-1185">Reference proteome</keyword>
<dbReference type="EMBL" id="WQNF01000001">
    <property type="protein sequence ID" value="MVT63556.1"/>
    <property type="molecule type" value="Genomic_DNA"/>
</dbReference>
<evidence type="ECO:0000313" key="1">
    <source>
        <dbReference type="EMBL" id="MVT63556.1"/>
    </source>
</evidence>